<dbReference type="AlphaFoldDB" id="A0A316V2U3"/>
<feature type="region of interest" description="Disordered" evidence="1">
    <location>
        <begin position="249"/>
        <end position="271"/>
    </location>
</feature>
<name>A0A316V2U3_9BASI</name>
<dbReference type="Proteomes" id="UP000245771">
    <property type="component" value="Unassembled WGS sequence"/>
</dbReference>
<proteinExistence type="predicted"/>
<evidence type="ECO:0000256" key="2">
    <source>
        <dbReference type="SAM" id="SignalP"/>
    </source>
</evidence>
<protein>
    <recommendedName>
        <fullName evidence="5">Secreted protein</fullName>
    </recommendedName>
</protein>
<keyword evidence="4" id="KW-1185">Reference proteome</keyword>
<feature type="chain" id="PRO_5016359621" description="Secreted protein" evidence="2">
    <location>
        <begin position="24"/>
        <end position="271"/>
    </location>
</feature>
<reference evidence="3 4" key="1">
    <citation type="journal article" date="2018" name="Mol. Biol. Evol.">
        <title>Broad Genomic Sampling Reveals a Smut Pathogenic Ancestry of the Fungal Clade Ustilaginomycotina.</title>
        <authorList>
            <person name="Kijpornyongpan T."/>
            <person name="Mondo S.J."/>
            <person name="Barry K."/>
            <person name="Sandor L."/>
            <person name="Lee J."/>
            <person name="Lipzen A."/>
            <person name="Pangilinan J."/>
            <person name="LaButti K."/>
            <person name="Hainaut M."/>
            <person name="Henrissat B."/>
            <person name="Grigoriev I.V."/>
            <person name="Spatafora J.W."/>
            <person name="Aime M.C."/>
        </authorList>
    </citation>
    <scope>NUCLEOTIDE SEQUENCE [LARGE SCALE GENOMIC DNA]</scope>
    <source>
        <strain evidence="3 4">MCA 3882</strain>
    </source>
</reference>
<accession>A0A316V2U3</accession>
<evidence type="ECO:0000313" key="4">
    <source>
        <dbReference type="Proteomes" id="UP000245771"/>
    </source>
</evidence>
<keyword evidence="2" id="KW-0732">Signal</keyword>
<dbReference type="RefSeq" id="XP_025352084.1">
    <property type="nucleotide sequence ID" value="XM_025497979.1"/>
</dbReference>
<evidence type="ECO:0008006" key="5">
    <source>
        <dbReference type="Google" id="ProtNLM"/>
    </source>
</evidence>
<evidence type="ECO:0000313" key="3">
    <source>
        <dbReference type="EMBL" id="PWN31782.1"/>
    </source>
</evidence>
<sequence>MKFFPFASLICLVMVTLFTVSNASPANAVVKRTGQYQSIVETFAKIAATIKGLDQSQTAAGQTGTPDFSLAAKGLAELAMEAESAEMQLRAIGTAKLDASSAASIGGSVTASSQYVKGITMMVQAGKQWFEKNHVTQTVVTILKTNIAQFRSLFHELNRHVDYATLQSYAPAEITFICSMVNAVVDLDPSAISSGAKAFCASQKTGYFDPNVFGGCTNAPKGYGSCGNSPTTFFQQAYTSGTMGSSSTSCTSGTQPPKSFSIPSNCLKTSH</sequence>
<gene>
    <name evidence="3" type="ORF">FA14DRAFT_158596</name>
</gene>
<feature type="compositionally biased region" description="Polar residues" evidence="1">
    <location>
        <begin position="255"/>
        <end position="271"/>
    </location>
</feature>
<evidence type="ECO:0000256" key="1">
    <source>
        <dbReference type="SAM" id="MobiDB-lite"/>
    </source>
</evidence>
<dbReference type="EMBL" id="KZ819607">
    <property type="protein sequence ID" value="PWN31782.1"/>
    <property type="molecule type" value="Genomic_DNA"/>
</dbReference>
<organism evidence="3 4">
    <name type="scientific">Meira miltonrushii</name>
    <dbReference type="NCBI Taxonomy" id="1280837"/>
    <lineage>
        <taxon>Eukaryota</taxon>
        <taxon>Fungi</taxon>
        <taxon>Dikarya</taxon>
        <taxon>Basidiomycota</taxon>
        <taxon>Ustilaginomycotina</taxon>
        <taxon>Exobasidiomycetes</taxon>
        <taxon>Exobasidiales</taxon>
        <taxon>Brachybasidiaceae</taxon>
        <taxon>Meira</taxon>
    </lineage>
</organism>
<dbReference type="InParanoid" id="A0A316V2U3"/>
<feature type="signal peptide" evidence="2">
    <location>
        <begin position="1"/>
        <end position="23"/>
    </location>
</feature>
<dbReference type="GeneID" id="37019760"/>